<keyword evidence="3" id="KW-1185">Reference proteome</keyword>
<evidence type="ECO:0000313" key="3">
    <source>
        <dbReference type="Proteomes" id="UP001054837"/>
    </source>
</evidence>
<dbReference type="Proteomes" id="UP001054837">
    <property type="component" value="Unassembled WGS sequence"/>
</dbReference>
<accession>A0AAV4QRI3</accession>
<feature type="region of interest" description="Disordered" evidence="1">
    <location>
        <begin position="1"/>
        <end position="20"/>
    </location>
</feature>
<proteinExistence type="predicted"/>
<dbReference type="EMBL" id="BPLQ01004782">
    <property type="protein sequence ID" value="GIY10706.1"/>
    <property type="molecule type" value="Genomic_DNA"/>
</dbReference>
<protein>
    <submittedName>
        <fullName evidence="2">Uncharacterized protein</fullName>
    </submittedName>
</protein>
<evidence type="ECO:0000313" key="2">
    <source>
        <dbReference type="EMBL" id="GIY10706.1"/>
    </source>
</evidence>
<reference evidence="2 3" key="1">
    <citation type="submission" date="2021-06" db="EMBL/GenBank/DDBJ databases">
        <title>Caerostris darwini draft genome.</title>
        <authorList>
            <person name="Kono N."/>
            <person name="Arakawa K."/>
        </authorList>
    </citation>
    <scope>NUCLEOTIDE SEQUENCE [LARGE SCALE GENOMIC DNA]</scope>
</reference>
<sequence length="86" mass="10002">MKRKDRCHVSKNTSGSRWAKGTTFYSAQKGSFHPPRRFDIKLSSRRNRLRKSKSLTASVRLGNLSSRLHKRNFGRLGTTGYYDRNK</sequence>
<gene>
    <name evidence="2" type="ORF">CDAR_97201</name>
</gene>
<name>A0AAV4QRI3_9ARAC</name>
<comment type="caution">
    <text evidence="2">The sequence shown here is derived from an EMBL/GenBank/DDBJ whole genome shotgun (WGS) entry which is preliminary data.</text>
</comment>
<evidence type="ECO:0000256" key="1">
    <source>
        <dbReference type="SAM" id="MobiDB-lite"/>
    </source>
</evidence>
<organism evidence="2 3">
    <name type="scientific">Caerostris darwini</name>
    <dbReference type="NCBI Taxonomy" id="1538125"/>
    <lineage>
        <taxon>Eukaryota</taxon>
        <taxon>Metazoa</taxon>
        <taxon>Ecdysozoa</taxon>
        <taxon>Arthropoda</taxon>
        <taxon>Chelicerata</taxon>
        <taxon>Arachnida</taxon>
        <taxon>Araneae</taxon>
        <taxon>Araneomorphae</taxon>
        <taxon>Entelegynae</taxon>
        <taxon>Araneoidea</taxon>
        <taxon>Araneidae</taxon>
        <taxon>Caerostris</taxon>
    </lineage>
</organism>
<dbReference type="AlphaFoldDB" id="A0AAV4QRI3"/>